<proteinExistence type="predicted"/>
<sequence>MKSSSSTSSASGVAAYPAFSPLATHADALGGRLDAFAQDFDAASQISRHQSEIGMMTTGSLPSPFQMHAPPGPRGSIVGIAGMATIDMPSLDDDVPEVFGDDIVDWGLAPDLGPPPVASVAKIFRLDEAKREPVPSIISYIWIGGNGISGANYNNLLHAARLNPHATVHLYLDSEMRDISLEALAVRSGFDAGCALRQCPNVKLVRVRDSAFGEAFSNAHGDAYAFYERCMAAGKFAMASDTLRYEAVYRTGGAYFDADDELLTPIDFQRLNAAPDEVLHQTPYALEHIHGDGLFFPNCPFAARAGCELLREVIDRCGANYQRYVRMENGGYKPQFRLEDAIPYYEINRMCGPGVFTEVLVEHDPRSALLYQLHANPAKSSDALPAGIERHVPFAKHDVSACAFRSGSDHSWDTTKGVPPFERLAVREPEGLPQPNADGIRIDERGNGFVRAGGFTFRVALEGTDNLRCVLTPYGRASFVTVQRSERGIWCVQDNSRPSTPNA</sequence>
<dbReference type="EMBL" id="CABPSX010000001">
    <property type="protein sequence ID" value="VVG69586.1"/>
    <property type="molecule type" value="Genomic_DNA"/>
</dbReference>
<protein>
    <submittedName>
        <fullName evidence="1">Putative insecticidal toxin</fullName>
    </submittedName>
</protein>
<dbReference type="InterPro" id="IPR029044">
    <property type="entry name" value="Nucleotide-diphossugar_trans"/>
</dbReference>
<dbReference type="Proteomes" id="UP000364291">
    <property type="component" value="Unassembled WGS sequence"/>
</dbReference>
<evidence type="ECO:0000313" key="2">
    <source>
        <dbReference type="Proteomes" id="UP000364291"/>
    </source>
</evidence>
<accession>A0A5E5NYW2</accession>
<dbReference type="InterPro" id="IPR007577">
    <property type="entry name" value="GlycoTrfase_DXD_sugar-bd_CS"/>
</dbReference>
<dbReference type="SUPFAM" id="SSF53448">
    <property type="entry name" value="Nucleotide-diphospho-sugar transferases"/>
    <property type="match status" value="1"/>
</dbReference>
<dbReference type="AlphaFoldDB" id="A0A5E5NYW2"/>
<evidence type="ECO:0000313" key="1">
    <source>
        <dbReference type="EMBL" id="VVG69586.1"/>
    </source>
</evidence>
<reference evidence="1 2" key="1">
    <citation type="submission" date="2019-08" db="EMBL/GenBank/DDBJ databases">
        <authorList>
            <person name="Peeters C."/>
        </authorList>
    </citation>
    <scope>NUCLEOTIDE SEQUENCE [LARGE SCALE GENOMIC DNA]</scope>
    <source>
        <strain evidence="1 2">LMG 18089</strain>
    </source>
</reference>
<organism evidence="1 2">
    <name type="scientific">Pandoraea apista</name>
    <dbReference type="NCBI Taxonomy" id="93218"/>
    <lineage>
        <taxon>Bacteria</taxon>
        <taxon>Pseudomonadati</taxon>
        <taxon>Pseudomonadota</taxon>
        <taxon>Betaproteobacteria</taxon>
        <taxon>Burkholderiales</taxon>
        <taxon>Burkholderiaceae</taxon>
        <taxon>Pandoraea</taxon>
    </lineage>
</organism>
<name>A0A5E5NYW2_9BURK</name>
<dbReference type="Pfam" id="PF04488">
    <property type="entry name" value="Gly_transf_sug"/>
    <property type="match status" value="1"/>
</dbReference>
<gene>
    <name evidence="1" type="ORF">PAP18089_00542</name>
</gene>
<dbReference type="Gene3D" id="3.90.550.20">
    <property type="match status" value="1"/>
</dbReference>